<sequence length="257" mass="26977">MTLRYSVADHIAEIVIDRPEAMNSIDPDTRALLKKAYADASADAEVRVVLFTGTGDRAFCTGADLKRTMPTGVSAAVEEFGTGSDHLLAGFPHAKPTICAVNGYALGGGLELALACDIRIASSTASFGLPEVRIGSIPGSSGTQLLPRTIGRGPAMQMILTGDRVDTDFALRVGLVNEVVEPGDLMTRARAVAARIAANAPLAVAAAKSLVAQAPDLPLVAGLALERYAFGLLRNTEDRVEGRTAFAEKRTPNYQGR</sequence>
<dbReference type="InterPro" id="IPR014748">
    <property type="entry name" value="Enoyl-CoA_hydra_C"/>
</dbReference>
<dbReference type="Pfam" id="PF00378">
    <property type="entry name" value="ECH_1"/>
    <property type="match status" value="1"/>
</dbReference>
<evidence type="ECO:0000256" key="3">
    <source>
        <dbReference type="ARBA" id="ARBA00023239"/>
    </source>
</evidence>
<gene>
    <name evidence="6" type="ORF">Aple_035940</name>
</gene>
<dbReference type="Gene3D" id="3.90.226.10">
    <property type="entry name" value="2-enoyl-CoA Hydratase, Chain A, domain 1"/>
    <property type="match status" value="1"/>
</dbReference>
<dbReference type="EMBL" id="BLAF01000018">
    <property type="protein sequence ID" value="GES20698.1"/>
    <property type="molecule type" value="Genomic_DNA"/>
</dbReference>
<dbReference type="SUPFAM" id="SSF52096">
    <property type="entry name" value="ClpP/crotonase"/>
    <property type="match status" value="1"/>
</dbReference>
<evidence type="ECO:0000256" key="1">
    <source>
        <dbReference type="ARBA" id="ARBA00005254"/>
    </source>
</evidence>
<dbReference type="RefSeq" id="WP_155345725.1">
    <property type="nucleotide sequence ID" value="NZ_BAAAHM010000002.1"/>
</dbReference>
<evidence type="ECO:0000313" key="6">
    <source>
        <dbReference type="EMBL" id="GES20698.1"/>
    </source>
</evidence>
<dbReference type="GO" id="GO:0004300">
    <property type="term" value="F:enoyl-CoA hydratase activity"/>
    <property type="evidence" value="ECO:0007669"/>
    <property type="project" value="UniProtKB-EC"/>
</dbReference>
<dbReference type="PANTHER" id="PTHR11941:SF54">
    <property type="entry name" value="ENOYL-COA HYDRATASE, MITOCHONDRIAL"/>
    <property type="match status" value="1"/>
</dbReference>
<dbReference type="PANTHER" id="PTHR11941">
    <property type="entry name" value="ENOYL-COA HYDRATASE-RELATED"/>
    <property type="match status" value="1"/>
</dbReference>
<evidence type="ECO:0000313" key="7">
    <source>
        <dbReference type="Proteomes" id="UP000377595"/>
    </source>
</evidence>
<dbReference type="EC" id="4.2.1.17" evidence="2"/>
<organism evidence="6 7">
    <name type="scientific">Acrocarpospora pleiomorpha</name>
    <dbReference type="NCBI Taxonomy" id="90975"/>
    <lineage>
        <taxon>Bacteria</taxon>
        <taxon>Bacillati</taxon>
        <taxon>Actinomycetota</taxon>
        <taxon>Actinomycetes</taxon>
        <taxon>Streptosporangiales</taxon>
        <taxon>Streptosporangiaceae</taxon>
        <taxon>Acrocarpospora</taxon>
    </lineage>
</organism>
<evidence type="ECO:0000256" key="2">
    <source>
        <dbReference type="ARBA" id="ARBA00012076"/>
    </source>
</evidence>
<dbReference type="OrthoDB" id="8452484at2"/>
<dbReference type="FunFam" id="1.10.12.10:FF:000001">
    <property type="entry name" value="Probable enoyl-CoA hydratase, mitochondrial"/>
    <property type="match status" value="1"/>
</dbReference>
<keyword evidence="3" id="KW-0456">Lyase</keyword>
<comment type="similarity">
    <text evidence="1">Belongs to the enoyl-CoA hydratase/isomerase family.</text>
</comment>
<dbReference type="InterPro" id="IPR029045">
    <property type="entry name" value="ClpP/crotonase-like_dom_sf"/>
</dbReference>
<comment type="catalytic activity">
    <reaction evidence="5">
        <text>a 4-saturated-(3S)-3-hydroxyacyl-CoA = a (3E)-enoyl-CoA + H2O</text>
        <dbReference type="Rhea" id="RHEA:20724"/>
        <dbReference type="ChEBI" id="CHEBI:15377"/>
        <dbReference type="ChEBI" id="CHEBI:58521"/>
        <dbReference type="ChEBI" id="CHEBI:137480"/>
        <dbReference type="EC" id="4.2.1.17"/>
    </reaction>
</comment>
<dbReference type="CDD" id="cd06558">
    <property type="entry name" value="crotonase-like"/>
    <property type="match status" value="1"/>
</dbReference>
<accession>A0A5M3XQV8</accession>
<proteinExistence type="inferred from homology"/>
<comment type="catalytic activity">
    <reaction evidence="4">
        <text>a (3S)-3-hydroxyacyl-CoA = a (2E)-enoyl-CoA + H2O</text>
        <dbReference type="Rhea" id="RHEA:16105"/>
        <dbReference type="ChEBI" id="CHEBI:15377"/>
        <dbReference type="ChEBI" id="CHEBI:57318"/>
        <dbReference type="ChEBI" id="CHEBI:58856"/>
        <dbReference type="EC" id="4.2.1.17"/>
    </reaction>
</comment>
<keyword evidence="7" id="KW-1185">Reference proteome</keyword>
<protein>
    <recommendedName>
        <fullName evidence="2">enoyl-CoA hydratase</fullName>
        <ecNumber evidence="2">4.2.1.17</ecNumber>
    </recommendedName>
</protein>
<reference evidence="6 7" key="1">
    <citation type="submission" date="2019-10" db="EMBL/GenBank/DDBJ databases">
        <title>Whole genome shotgun sequence of Acrocarpospora pleiomorpha NBRC 16267.</title>
        <authorList>
            <person name="Ichikawa N."/>
            <person name="Kimura A."/>
            <person name="Kitahashi Y."/>
            <person name="Komaki H."/>
            <person name="Oguchi A."/>
        </authorList>
    </citation>
    <scope>NUCLEOTIDE SEQUENCE [LARGE SCALE GENOMIC DNA]</scope>
    <source>
        <strain evidence="6 7">NBRC 16267</strain>
    </source>
</reference>
<name>A0A5M3XQV8_9ACTN</name>
<dbReference type="FunFam" id="3.90.226.10:FF:000009">
    <property type="entry name" value="Carnitinyl-CoA dehydratase"/>
    <property type="match status" value="1"/>
</dbReference>
<evidence type="ECO:0000256" key="5">
    <source>
        <dbReference type="ARBA" id="ARBA00023717"/>
    </source>
</evidence>
<dbReference type="GO" id="GO:0006635">
    <property type="term" value="P:fatty acid beta-oxidation"/>
    <property type="evidence" value="ECO:0007669"/>
    <property type="project" value="TreeGrafter"/>
</dbReference>
<dbReference type="AlphaFoldDB" id="A0A5M3XQV8"/>
<dbReference type="InterPro" id="IPR001753">
    <property type="entry name" value="Enoyl-CoA_hydra/iso"/>
</dbReference>
<dbReference type="Gene3D" id="1.10.12.10">
    <property type="entry name" value="Lyase 2-enoyl-coa Hydratase, Chain A, domain 2"/>
    <property type="match status" value="1"/>
</dbReference>
<evidence type="ECO:0000256" key="4">
    <source>
        <dbReference type="ARBA" id="ARBA00023709"/>
    </source>
</evidence>
<dbReference type="Proteomes" id="UP000377595">
    <property type="component" value="Unassembled WGS sequence"/>
</dbReference>
<comment type="caution">
    <text evidence="6">The sequence shown here is derived from an EMBL/GenBank/DDBJ whole genome shotgun (WGS) entry which is preliminary data.</text>
</comment>